<gene>
    <name evidence="3" type="primary">ureD</name>
    <name evidence="5" type="ORF">JO391_08855</name>
</gene>
<name>A0A8G0ZW56_9RHOB</name>
<comment type="subunit">
    <text evidence="3">UreD, UreF and UreG form a complex that acts as a GTP-hydrolysis-dependent molecular chaperone, activating the urease apoprotein by helping to assemble the nickel containing metallocenter of UreC. The UreE protein probably delivers the nickel.</text>
</comment>
<protein>
    <recommendedName>
        <fullName evidence="3">Urease accessory protein UreD</fullName>
    </recommendedName>
</protein>
<dbReference type="GO" id="GO:0005737">
    <property type="term" value="C:cytoplasm"/>
    <property type="evidence" value="ECO:0007669"/>
    <property type="project" value="UniProtKB-SubCell"/>
</dbReference>
<comment type="function">
    <text evidence="3">Required for maturation of urease via the functional incorporation of the urease nickel metallocenter.</text>
</comment>
<evidence type="ECO:0000256" key="1">
    <source>
        <dbReference type="ARBA" id="ARBA00007177"/>
    </source>
</evidence>
<dbReference type="PANTHER" id="PTHR33643:SF1">
    <property type="entry name" value="UREASE ACCESSORY PROTEIN D"/>
    <property type="match status" value="1"/>
</dbReference>
<keyword evidence="2 3" id="KW-0143">Chaperone</keyword>
<comment type="similarity">
    <text evidence="1 3">Belongs to the UreD family.</text>
</comment>
<dbReference type="GO" id="GO:0016151">
    <property type="term" value="F:nickel cation binding"/>
    <property type="evidence" value="ECO:0007669"/>
    <property type="project" value="UniProtKB-UniRule"/>
</dbReference>
<keyword evidence="6" id="KW-1185">Reference proteome</keyword>
<keyword evidence="3" id="KW-0963">Cytoplasm</keyword>
<evidence type="ECO:0000256" key="2">
    <source>
        <dbReference type="ARBA" id="ARBA00023186"/>
    </source>
</evidence>
<dbReference type="Proteomes" id="UP000826300">
    <property type="component" value="Chromosome"/>
</dbReference>
<evidence type="ECO:0000256" key="4">
    <source>
        <dbReference type="SAM" id="MobiDB-lite"/>
    </source>
</evidence>
<evidence type="ECO:0000256" key="3">
    <source>
        <dbReference type="HAMAP-Rule" id="MF_01384"/>
    </source>
</evidence>
<comment type="subcellular location">
    <subcellularLocation>
        <location evidence="3">Cytoplasm</location>
    </subcellularLocation>
</comment>
<dbReference type="PANTHER" id="PTHR33643">
    <property type="entry name" value="UREASE ACCESSORY PROTEIN D"/>
    <property type="match status" value="1"/>
</dbReference>
<sequence length="277" mass="29412">MNAHVDPFIRPAGRHQRAEGEANVSLRARPDGVIGLGRLRQQGSAKAISLLSGRTGEIVFLNTAGGLTSGDRLSYALQAAPGLSATATTQTAERAYRAPSGPAQMVVSHRVGQGARLDWLPQETILFDGASLERRTEIALEGDAACLMLEAVVMGRAAMGETLARVHLSDRRYILRDGAPVLVEPLRLETAALTAGPAVLDSARAFATLAFVAAGAEDALAPVRRVLDEPGTSGAASGWDGRLVVRLLAVDGWPLRRQILRLLAVLRPGPLPRVWQM</sequence>
<feature type="region of interest" description="Disordered" evidence="4">
    <location>
        <begin position="1"/>
        <end position="23"/>
    </location>
</feature>
<reference evidence="5" key="1">
    <citation type="submission" date="2021-02" db="EMBL/GenBank/DDBJ databases">
        <title>Rhodobacter shimadae sp. nov., an aerobic anoxygenic phototrophic bacterium isolated from a hot spring.</title>
        <authorList>
            <person name="Muramatsu S."/>
            <person name="Haruta S."/>
            <person name="Hirose S."/>
            <person name="Hanada S."/>
        </authorList>
    </citation>
    <scope>NUCLEOTIDE SEQUENCE</scope>
    <source>
        <strain evidence="5">N10</strain>
    </source>
</reference>
<dbReference type="AlphaFoldDB" id="A0A8G0ZW56"/>
<organism evidence="5 6">
    <name type="scientific">Neotabrizicola shimadae</name>
    <dbReference type="NCBI Taxonomy" id="2807096"/>
    <lineage>
        <taxon>Bacteria</taxon>
        <taxon>Pseudomonadati</taxon>
        <taxon>Pseudomonadota</taxon>
        <taxon>Alphaproteobacteria</taxon>
        <taxon>Rhodobacterales</taxon>
        <taxon>Paracoccaceae</taxon>
        <taxon>Neotabrizicola</taxon>
    </lineage>
</organism>
<dbReference type="Pfam" id="PF01774">
    <property type="entry name" value="UreD"/>
    <property type="match status" value="1"/>
</dbReference>
<evidence type="ECO:0000313" key="6">
    <source>
        <dbReference type="Proteomes" id="UP000826300"/>
    </source>
</evidence>
<dbReference type="RefSeq" id="WP_220664183.1">
    <property type="nucleotide sequence ID" value="NZ_CP069370.1"/>
</dbReference>
<dbReference type="KEGG" id="nsm:JO391_08855"/>
<keyword evidence="3" id="KW-0996">Nickel insertion</keyword>
<dbReference type="HAMAP" id="MF_01384">
    <property type="entry name" value="UreD"/>
    <property type="match status" value="1"/>
</dbReference>
<accession>A0A8G0ZW56</accession>
<dbReference type="EMBL" id="CP069370">
    <property type="protein sequence ID" value="QYZ71584.1"/>
    <property type="molecule type" value="Genomic_DNA"/>
</dbReference>
<evidence type="ECO:0000313" key="5">
    <source>
        <dbReference type="EMBL" id="QYZ71584.1"/>
    </source>
</evidence>
<dbReference type="InterPro" id="IPR002669">
    <property type="entry name" value="UreD"/>
</dbReference>
<proteinExistence type="inferred from homology"/>